<keyword evidence="2" id="KW-0732">Signal</keyword>
<sequence>MDNTRSLSSLVVSALAVLALLVAFPVAPARAVEDVTPARVEGPNRVATAVALADQAFPDGTDTAVIATAVAPQDALTGTALAGSLDAALLLVYPDDLPQETADALDGLRVDDIVVVGGTSSVSDEVANELAEGGRNVTRLFGESQYDTAEVVSRAAIENGALPNVDGLATVLLANGEGFADALAGSPMAYAGPTPVLYTETDVLRNEAAAVIDDADVEQVVVLGGPAAISAAVVDAIEGRGVRVVRLGGDTRVETSAVVAAWTAEQLGFGMDDVMLARGDDFPDSITAAQLAGKGLRPLVISATPTVLSQEGNAFFTERCGTIEVIQAVGGEAAVSTAVLEEAEDAAESCEAGGQPGGGGDDALPTYAVDPLTLDTELSQLDTVEVTELGGATALHVGLFACDSVEVDSDGSAVFTDADDDGAADGLGTSTTGDAIITGINFVDVDDSQLVRDAVPEDGRLGIQVSSGASDCSVVVAFDAGTDPLPIDDAGRPTVPYGTSVVRYGEQPTEPTEPTEPSDPSRPADTLVFRVDPDEPVTTTSAQPVTFTVNGRFDDTPIARDLNILLFPCGSNDVLGSGADTFEDADGDGGADGFGATDTGVLSITAVNGEPIDPTKAAGPVPVTDDILTFEVSAAEGTDCATVVVVAGNGNGKFDVDANGVPLEDYGVGQVRVG</sequence>
<dbReference type="InterPro" id="IPR051922">
    <property type="entry name" value="Bact_Sporulation_Assoc"/>
</dbReference>
<dbReference type="KEGG" id="euz:DVS28_a1830"/>
<dbReference type="Proteomes" id="UP000264006">
    <property type="component" value="Chromosome"/>
</dbReference>
<dbReference type="PANTHER" id="PTHR30032">
    <property type="entry name" value="N-ACETYLMURAMOYL-L-ALANINE AMIDASE-RELATED"/>
    <property type="match status" value="1"/>
</dbReference>
<dbReference type="RefSeq" id="WP_114591155.1">
    <property type="nucleotide sequence ID" value="NZ_CP031165.1"/>
</dbReference>
<organism evidence="3 4">
    <name type="scientific">Euzebya pacifica</name>
    <dbReference type="NCBI Taxonomy" id="1608957"/>
    <lineage>
        <taxon>Bacteria</taxon>
        <taxon>Bacillati</taxon>
        <taxon>Actinomycetota</taxon>
        <taxon>Nitriliruptoria</taxon>
        <taxon>Euzebyales</taxon>
    </lineage>
</organism>
<dbReference type="GO" id="GO:0016787">
    <property type="term" value="F:hydrolase activity"/>
    <property type="evidence" value="ECO:0007669"/>
    <property type="project" value="UniProtKB-KW"/>
</dbReference>
<feature type="region of interest" description="Disordered" evidence="1">
    <location>
        <begin position="504"/>
        <end position="524"/>
    </location>
</feature>
<evidence type="ECO:0000313" key="4">
    <source>
        <dbReference type="Proteomes" id="UP000264006"/>
    </source>
</evidence>
<reference evidence="3 4" key="1">
    <citation type="submission" date="2018-09" db="EMBL/GenBank/DDBJ databases">
        <title>Complete genome sequence of Euzebya sp. DY32-46 isolated from seawater of Pacific Ocean.</title>
        <authorList>
            <person name="Xu L."/>
            <person name="Wu Y.-H."/>
            <person name="Xu X.-W."/>
        </authorList>
    </citation>
    <scope>NUCLEOTIDE SEQUENCE [LARGE SCALE GENOMIC DNA]</scope>
    <source>
        <strain evidence="3 4">DY32-46</strain>
    </source>
</reference>
<dbReference type="PANTHER" id="PTHR30032:SF8">
    <property type="entry name" value="GERMINATION-SPECIFIC N-ACETYLMURAMOYL-L-ALANINE AMIDASE"/>
    <property type="match status" value="1"/>
</dbReference>
<protein>
    <submittedName>
        <fullName evidence="3">Glycosyl hydrolase, BNR repeat</fullName>
    </submittedName>
</protein>
<dbReference type="AlphaFoldDB" id="A0A346XWC4"/>
<dbReference type="InterPro" id="IPR007253">
    <property type="entry name" value="Cell_wall-bd_2"/>
</dbReference>
<feature type="signal peptide" evidence="2">
    <location>
        <begin position="1"/>
        <end position="31"/>
    </location>
</feature>
<feature type="chain" id="PRO_5016575145" evidence="2">
    <location>
        <begin position="32"/>
        <end position="674"/>
    </location>
</feature>
<dbReference type="EMBL" id="CP031165">
    <property type="protein sequence ID" value="AXV06521.1"/>
    <property type="molecule type" value="Genomic_DNA"/>
</dbReference>
<dbReference type="Pfam" id="PF04122">
    <property type="entry name" value="CW_binding_2"/>
    <property type="match status" value="3"/>
</dbReference>
<keyword evidence="4" id="KW-1185">Reference proteome</keyword>
<dbReference type="OrthoDB" id="5240795at2"/>
<proteinExistence type="predicted"/>
<accession>A0A346XWC4</accession>
<gene>
    <name evidence="3" type="ORF">DVS28_a1830</name>
</gene>
<evidence type="ECO:0000313" key="3">
    <source>
        <dbReference type="EMBL" id="AXV06521.1"/>
    </source>
</evidence>
<keyword evidence="3" id="KW-0378">Hydrolase</keyword>
<dbReference type="Gene3D" id="3.40.50.12090">
    <property type="match status" value="2"/>
</dbReference>
<evidence type="ECO:0000256" key="2">
    <source>
        <dbReference type="SAM" id="SignalP"/>
    </source>
</evidence>
<evidence type="ECO:0000256" key="1">
    <source>
        <dbReference type="SAM" id="MobiDB-lite"/>
    </source>
</evidence>
<name>A0A346XWC4_9ACTN</name>